<dbReference type="RefSeq" id="WP_169321904.1">
    <property type="nucleotide sequence ID" value="NZ_JABCJF010000007.1"/>
</dbReference>
<proteinExistence type="predicted"/>
<gene>
    <name evidence="1" type="ORF">HIO71_13975</name>
</gene>
<protein>
    <submittedName>
        <fullName evidence="1">Uncharacterized protein</fullName>
    </submittedName>
</protein>
<accession>A0A848NA16</accession>
<evidence type="ECO:0000313" key="1">
    <source>
        <dbReference type="EMBL" id="NMR35291.1"/>
    </source>
</evidence>
<dbReference type="AlphaFoldDB" id="A0A848NA16"/>
<organism evidence="1 2">
    <name type="scientific">Chryseobacterium aquaticum</name>
    <dbReference type="NCBI Taxonomy" id="452084"/>
    <lineage>
        <taxon>Bacteria</taxon>
        <taxon>Pseudomonadati</taxon>
        <taxon>Bacteroidota</taxon>
        <taxon>Flavobacteriia</taxon>
        <taxon>Flavobacteriales</taxon>
        <taxon>Weeksellaceae</taxon>
        <taxon>Chryseobacterium group</taxon>
        <taxon>Chryseobacterium</taxon>
    </lineage>
</organism>
<name>A0A848NA16_9FLAO</name>
<sequence>MRIPFYFFMLFIVITIRGQVGINTKLPEATLDVVGKPSDSNHYDGIIPPRITGDQLSKKKYSTSKNGAVVFVTTPSTNLLGQVVNVAESGLYYFDGHMWQALLKKQRAVEYRIILTFDDTNDDMLTAESKWNEPIDLWEDKYTYLTSTKYYKIGTKKIGGLKGSIVFKKIDGIINIKLEISKKTDFNNVDQDVKIDISGICNEIGYFPTDIAFLHTEENPTFIIPIYFQNKSIYIPSVNFSYISSNLIGSFQGYSSWIRPHLR</sequence>
<comment type="caution">
    <text evidence="1">The sequence shown here is derived from an EMBL/GenBank/DDBJ whole genome shotgun (WGS) entry which is preliminary data.</text>
</comment>
<dbReference type="Proteomes" id="UP000548067">
    <property type="component" value="Unassembled WGS sequence"/>
</dbReference>
<evidence type="ECO:0000313" key="2">
    <source>
        <dbReference type="Proteomes" id="UP000548067"/>
    </source>
</evidence>
<dbReference type="EMBL" id="JABCJF010000007">
    <property type="protein sequence ID" value="NMR35291.1"/>
    <property type="molecule type" value="Genomic_DNA"/>
</dbReference>
<reference evidence="1 2" key="1">
    <citation type="submission" date="2020-04" db="EMBL/GenBank/DDBJ databases">
        <title>Genome analysis and antimicrobial resistance characteristics of Chryseobacterium aquaticum isolated from farmed salmonids.</title>
        <authorList>
            <person name="Saticioglu I.B."/>
            <person name="Duman M."/>
            <person name="Altun S."/>
        </authorList>
    </citation>
    <scope>NUCLEOTIDE SEQUENCE [LARGE SCALE GENOMIC DNA]</scope>
    <source>
        <strain evidence="1 2">C-174</strain>
    </source>
</reference>